<comment type="caution">
    <text evidence="2">The sequence shown here is derived from an EMBL/GenBank/DDBJ whole genome shotgun (WGS) entry which is preliminary data.</text>
</comment>
<gene>
    <name evidence="2" type="ORF">E4T65_23880</name>
</gene>
<proteinExistence type="predicted"/>
<evidence type="ECO:0000313" key="2">
    <source>
        <dbReference type="EMBL" id="TFW40891.1"/>
    </source>
</evidence>
<feature type="coiled-coil region" evidence="1">
    <location>
        <begin position="126"/>
        <end position="160"/>
    </location>
</feature>
<evidence type="ECO:0000313" key="3">
    <source>
        <dbReference type="Proteomes" id="UP000297322"/>
    </source>
</evidence>
<organism evidence="2 3">
    <name type="scientific">Pseudomonas fluorescens</name>
    <dbReference type="NCBI Taxonomy" id="294"/>
    <lineage>
        <taxon>Bacteria</taxon>
        <taxon>Pseudomonadati</taxon>
        <taxon>Pseudomonadota</taxon>
        <taxon>Gammaproteobacteria</taxon>
        <taxon>Pseudomonadales</taxon>
        <taxon>Pseudomonadaceae</taxon>
        <taxon>Pseudomonas</taxon>
    </lineage>
</organism>
<dbReference type="Proteomes" id="UP000297322">
    <property type="component" value="Unassembled WGS sequence"/>
</dbReference>
<keyword evidence="1" id="KW-0175">Coiled coil</keyword>
<protein>
    <submittedName>
        <fullName evidence="2">Uncharacterized protein</fullName>
    </submittedName>
</protein>
<accession>A0A4Y9T9V5</accession>
<dbReference type="AlphaFoldDB" id="A0A4Y9T9V5"/>
<dbReference type="EMBL" id="SPVI01000017">
    <property type="protein sequence ID" value="TFW40891.1"/>
    <property type="molecule type" value="Genomic_DNA"/>
</dbReference>
<dbReference type="RefSeq" id="WP_135196855.1">
    <property type="nucleotide sequence ID" value="NZ_SPVI01000017.1"/>
</dbReference>
<reference evidence="2 3" key="1">
    <citation type="submission" date="2019-03" db="EMBL/GenBank/DDBJ databases">
        <title>Biocontrol and xenobiotic degradation properties of endophytic Pseudomonas fluorescens strain BRZ63.</title>
        <authorList>
            <person name="Chlebek D.A."/>
            <person name="Pinski A."/>
            <person name="Zur J.P."/>
            <person name="Michalska J."/>
            <person name="Hupert-Kocurek K.T."/>
        </authorList>
    </citation>
    <scope>NUCLEOTIDE SEQUENCE [LARGE SCALE GENOMIC DNA]</scope>
    <source>
        <strain evidence="2 3">BRZ63</strain>
    </source>
</reference>
<sequence>MNRLPVKFQLLKQLNQDQAIQAIVESTGLGFDVFTLTQACADAGVPATITLPKSGTQFRNGSQYFNFGETQAIRSARRGSPYNEVEAVVSVEAQDVLWETSIDLRNSTLLFSTTVIRKIIDRLLDISDEQNELNALQQELDTERLLRRSLEAEIARFNEKPLDTRERASLERLIYVLAHEAKFRLIKPHADEEVIKEAAARLGVKIPTGKGTIAKYLEAAKCRAEADREP</sequence>
<evidence type="ECO:0000256" key="1">
    <source>
        <dbReference type="SAM" id="Coils"/>
    </source>
</evidence>
<name>A0A4Y9T9V5_PSEFL</name>